<dbReference type="KEGG" id="prob:127222742"/>
<evidence type="ECO:0000256" key="11">
    <source>
        <dbReference type="PIRNR" id="PIRNR038079"/>
    </source>
</evidence>
<dbReference type="GO" id="GO:0019894">
    <property type="term" value="F:kinesin binding"/>
    <property type="evidence" value="ECO:0007669"/>
    <property type="project" value="TreeGrafter"/>
</dbReference>
<sequence>MGRSRVLGCSAVLWALLAARIAAAVEPVSMAIAIGAVSALTGFLSYSKVHCRFTECCEEQHPFSASALKLDLEKKLFGQHLASEVILKAVTGFRNNKNPKKALTLSLHGWAGTGKNFVSQIVAENLNPKGLKSKFVHLFVSTLHFPHEQQIKLYQDQLREWIRGNVSACGSSIFIFDEMDKLHPRIIDAIKPFLDYYEQVDGISYRKAIFIFLSNAGGDLITKTALNFWRAGKKREEIQLKDLEPVLSVGVFNNKHSGLWHSGLIDRNLIDYFIPFLPLEYRHVKMCVRAEMQARGIAVDENIVTSVADEMTFFPKIEKIYSDKGCKTVQSRLSFH</sequence>
<dbReference type="Pfam" id="PF21376">
    <property type="entry name" value="TOR1A_C"/>
    <property type="match status" value="1"/>
</dbReference>
<keyword evidence="4 13" id="KW-0732">Signal</keyword>
<dbReference type="GO" id="GO:0071763">
    <property type="term" value="P:nuclear membrane organization"/>
    <property type="evidence" value="ECO:0007669"/>
    <property type="project" value="TreeGrafter"/>
</dbReference>
<evidence type="ECO:0000256" key="5">
    <source>
        <dbReference type="ARBA" id="ARBA00022801"/>
    </source>
</evidence>
<comment type="caution">
    <text evidence="15">The sequence shown here is derived from an EMBL/GenBank/DDBJ whole genome shotgun (WGS) entry which is preliminary data.</text>
</comment>
<dbReference type="Proteomes" id="UP001152836">
    <property type="component" value="Unassembled WGS sequence"/>
</dbReference>
<comment type="similarity">
    <text evidence="3 11">Belongs to the ClpA/ClpB family. Torsin subfamily.</text>
</comment>
<dbReference type="PANTHER" id="PTHR10760">
    <property type="entry name" value="TORSIN"/>
    <property type="match status" value="1"/>
</dbReference>
<protein>
    <recommendedName>
        <fullName evidence="11">Torsin</fullName>
    </recommendedName>
</protein>
<keyword evidence="12" id="KW-0547">Nucleotide-binding</keyword>
<gene>
    <name evidence="15" type="primary">Tor1b</name>
    <name evidence="15" type="ORF">PHOROB_LOCUS6496</name>
</gene>
<accession>A0AAU9ZA23</accession>
<dbReference type="GO" id="GO:0031965">
    <property type="term" value="C:nuclear membrane"/>
    <property type="evidence" value="ECO:0007669"/>
    <property type="project" value="UniProtKB-SubCell"/>
</dbReference>
<feature type="chain" id="PRO_5043706774" description="Torsin" evidence="13">
    <location>
        <begin position="25"/>
        <end position="336"/>
    </location>
</feature>
<dbReference type="GO" id="GO:0034504">
    <property type="term" value="P:protein localization to nucleus"/>
    <property type="evidence" value="ECO:0007669"/>
    <property type="project" value="TreeGrafter"/>
</dbReference>
<dbReference type="InterPro" id="IPR017378">
    <property type="entry name" value="Torsin_1/2"/>
</dbReference>
<keyword evidence="16" id="KW-1185">Reference proteome</keyword>
<dbReference type="InterPro" id="IPR049337">
    <property type="entry name" value="TOR1A_C"/>
</dbReference>
<keyword evidence="9" id="KW-0539">Nucleus</keyword>
<evidence type="ECO:0000256" key="13">
    <source>
        <dbReference type="SAM" id="SignalP"/>
    </source>
</evidence>
<dbReference type="AlphaFoldDB" id="A0AAU9ZA23"/>
<dbReference type="CTD" id="27348"/>
<dbReference type="PIRSF" id="PIRSF038079">
    <property type="entry name" value="Torsin_2A"/>
    <property type="match status" value="1"/>
</dbReference>
<dbReference type="Pfam" id="PF06309">
    <property type="entry name" value="Torsin"/>
    <property type="match status" value="1"/>
</dbReference>
<feature type="signal peptide" evidence="13">
    <location>
        <begin position="1"/>
        <end position="24"/>
    </location>
</feature>
<feature type="domain" description="Torsin-1A C-terminal" evidence="14">
    <location>
        <begin position="279"/>
        <end position="335"/>
    </location>
</feature>
<dbReference type="Gene3D" id="3.40.50.300">
    <property type="entry name" value="P-loop containing nucleotide triphosphate hydrolases"/>
    <property type="match status" value="1"/>
</dbReference>
<keyword evidence="5" id="KW-0378">Hydrolase</keyword>
<dbReference type="FunFam" id="3.40.50.300:FF:000743">
    <property type="entry name" value="Torsin"/>
    <property type="match status" value="1"/>
</dbReference>
<comment type="subcellular location">
    <subcellularLocation>
        <location evidence="2 11">Endoplasmic reticulum lumen</location>
    </subcellularLocation>
    <subcellularLocation>
        <location evidence="1">Nucleus membrane</location>
    </subcellularLocation>
</comment>
<evidence type="ECO:0000256" key="4">
    <source>
        <dbReference type="ARBA" id="ARBA00022729"/>
    </source>
</evidence>
<evidence type="ECO:0000259" key="14">
    <source>
        <dbReference type="Pfam" id="PF21376"/>
    </source>
</evidence>
<evidence type="ECO:0000313" key="15">
    <source>
        <dbReference type="EMBL" id="CAH6788873.1"/>
    </source>
</evidence>
<evidence type="ECO:0000256" key="3">
    <source>
        <dbReference type="ARBA" id="ARBA00006235"/>
    </source>
</evidence>
<comment type="catalytic activity">
    <reaction evidence="10">
        <text>ATP + H2O = ADP + phosphate + H(+)</text>
        <dbReference type="Rhea" id="RHEA:13065"/>
        <dbReference type="ChEBI" id="CHEBI:15377"/>
        <dbReference type="ChEBI" id="CHEBI:15378"/>
        <dbReference type="ChEBI" id="CHEBI:30616"/>
        <dbReference type="ChEBI" id="CHEBI:43474"/>
        <dbReference type="ChEBI" id="CHEBI:456216"/>
    </reaction>
</comment>
<evidence type="ECO:0000256" key="2">
    <source>
        <dbReference type="ARBA" id="ARBA00004319"/>
    </source>
</evidence>
<dbReference type="InterPro" id="IPR010448">
    <property type="entry name" value="Torsin"/>
</dbReference>
<keyword evidence="8" id="KW-0325">Glycoprotein</keyword>
<keyword evidence="7" id="KW-0472">Membrane</keyword>
<proteinExistence type="inferred from homology"/>
<evidence type="ECO:0000256" key="9">
    <source>
        <dbReference type="ARBA" id="ARBA00023242"/>
    </source>
</evidence>
<keyword evidence="12" id="KW-0067">ATP-binding</keyword>
<dbReference type="PANTHER" id="PTHR10760:SF14">
    <property type="entry name" value="TORSIN-1B"/>
    <property type="match status" value="1"/>
</dbReference>
<evidence type="ECO:0000256" key="12">
    <source>
        <dbReference type="PIRSR" id="PIRSR038079-1"/>
    </source>
</evidence>
<dbReference type="EMBL" id="CALSGD010001402">
    <property type="protein sequence ID" value="CAH6788873.1"/>
    <property type="molecule type" value="Genomic_DNA"/>
</dbReference>
<feature type="binding site" evidence="12">
    <location>
        <begin position="109"/>
        <end position="116"/>
    </location>
    <ligand>
        <name>ATP</name>
        <dbReference type="ChEBI" id="CHEBI:30616"/>
    </ligand>
</feature>
<evidence type="ECO:0000256" key="7">
    <source>
        <dbReference type="ARBA" id="ARBA00023136"/>
    </source>
</evidence>
<keyword evidence="6 11" id="KW-0256">Endoplasmic reticulum</keyword>
<dbReference type="RefSeq" id="XP_051041088.1">
    <property type="nucleotide sequence ID" value="XM_051185131.1"/>
</dbReference>
<dbReference type="InterPro" id="IPR027417">
    <property type="entry name" value="P-loop_NTPase"/>
</dbReference>
<dbReference type="GeneID" id="127222742"/>
<reference evidence="15" key="1">
    <citation type="submission" date="2022-06" db="EMBL/GenBank/DDBJ databases">
        <authorList>
            <person name="Andreotti S."/>
            <person name="Wyler E."/>
        </authorList>
    </citation>
    <scope>NUCLEOTIDE SEQUENCE</scope>
</reference>
<dbReference type="GO" id="GO:0005788">
    <property type="term" value="C:endoplasmic reticulum lumen"/>
    <property type="evidence" value="ECO:0007669"/>
    <property type="project" value="UniProtKB-SubCell"/>
</dbReference>
<evidence type="ECO:0000256" key="8">
    <source>
        <dbReference type="ARBA" id="ARBA00023180"/>
    </source>
</evidence>
<dbReference type="GO" id="GO:0005524">
    <property type="term" value="F:ATP binding"/>
    <property type="evidence" value="ECO:0007669"/>
    <property type="project" value="UniProtKB-KW"/>
</dbReference>
<evidence type="ECO:0000256" key="1">
    <source>
        <dbReference type="ARBA" id="ARBA00004126"/>
    </source>
</evidence>
<dbReference type="SUPFAM" id="SSF52540">
    <property type="entry name" value="P-loop containing nucleoside triphosphate hydrolases"/>
    <property type="match status" value="1"/>
</dbReference>
<name>A0AAU9ZA23_PHORO</name>
<evidence type="ECO:0000256" key="10">
    <source>
        <dbReference type="ARBA" id="ARBA00049360"/>
    </source>
</evidence>
<organism evidence="15 16">
    <name type="scientific">Phodopus roborovskii</name>
    <name type="common">Roborovski's desert hamster</name>
    <name type="synonym">Cricetulus roborovskii</name>
    <dbReference type="NCBI Taxonomy" id="109678"/>
    <lineage>
        <taxon>Eukaryota</taxon>
        <taxon>Metazoa</taxon>
        <taxon>Chordata</taxon>
        <taxon>Craniata</taxon>
        <taxon>Vertebrata</taxon>
        <taxon>Euteleostomi</taxon>
        <taxon>Mammalia</taxon>
        <taxon>Eutheria</taxon>
        <taxon>Euarchontoglires</taxon>
        <taxon>Glires</taxon>
        <taxon>Rodentia</taxon>
        <taxon>Myomorpha</taxon>
        <taxon>Muroidea</taxon>
        <taxon>Cricetidae</taxon>
        <taxon>Cricetinae</taxon>
        <taxon>Phodopus</taxon>
    </lineage>
</organism>
<evidence type="ECO:0000313" key="16">
    <source>
        <dbReference type="Proteomes" id="UP001152836"/>
    </source>
</evidence>
<dbReference type="GO" id="GO:0016887">
    <property type="term" value="F:ATP hydrolysis activity"/>
    <property type="evidence" value="ECO:0007669"/>
    <property type="project" value="InterPro"/>
</dbReference>
<evidence type="ECO:0000256" key="6">
    <source>
        <dbReference type="ARBA" id="ARBA00022824"/>
    </source>
</evidence>